<keyword evidence="1" id="KW-0732">Signal</keyword>
<dbReference type="Pfam" id="PF12222">
    <property type="entry name" value="PNGaseA"/>
    <property type="match status" value="1"/>
</dbReference>
<feature type="domain" description="Peptide N-acetyl-beta-D-glucosaminyl asparaginase amidase A N-terminal" evidence="2">
    <location>
        <begin position="70"/>
        <end position="376"/>
    </location>
</feature>
<accession>A0A561E3I4</accession>
<dbReference type="EMBL" id="VIVQ01000002">
    <property type="protein sequence ID" value="TWE10175.1"/>
    <property type="molecule type" value="Genomic_DNA"/>
</dbReference>
<dbReference type="InterPro" id="IPR056948">
    <property type="entry name" value="PNGaseA_N"/>
</dbReference>
<evidence type="ECO:0000259" key="2">
    <source>
        <dbReference type="Pfam" id="PF12222"/>
    </source>
</evidence>
<protein>
    <submittedName>
        <fullName evidence="3">Peptide N-acetyl-beta-D-glucosaminyl asparaginase amidase A</fullName>
    </submittedName>
</protein>
<reference evidence="3 4" key="1">
    <citation type="submission" date="2019-06" db="EMBL/GenBank/DDBJ databases">
        <title>Sequencing the genomes of 1000 actinobacteria strains.</title>
        <authorList>
            <person name="Klenk H.-P."/>
        </authorList>
    </citation>
    <scope>NUCLEOTIDE SEQUENCE [LARGE SCALE GENOMIC DNA]</scope>
    <source>
        <strain evidence="3 4">DSM 19560</strain>
    </source>
</reference>
<evidence type="ECO:0000313" key="4">
    <source>
        <dbReference type="Proteomes" id="UP000318297"/>
    </source>
</evidence>
<dbReference type="OrthoDB" id="3275185at2"/>
<feature type="signal peptide" evidence="1">
    <location>
        <begin position="1"/>
        <end position="29"/>
    </location>
</feature>
<dbReference type="RefSeq" id="WP_145228948.1">
    <property type="nucleotide sequence ID" value="NZ_VIVQ01000002.1"/>
</dbReference>
<dbReference type="PANTHER" id="PTHR31104">
    <property type="entry name" value="PEPTIDE-N4-(N-ACETYL-BETA-GLUCOSAMINYL)ASPARAGINE AMIDASE A PROTEIN"/>
    <property type="match status" value="1"/>
</dbReference>
<organism evidence="3 4">
    <name type="scientific">Rudaeicoccus suwonensis</name>
    <dbReference type="NCBI Taxonomy" id="657409"/>
    <lineage>
        <taxon>Bacteria</taxon>
        <taxon>Bacillati</taxon>
        <taxon>Actinomycetota</taxon>
        <taxon>Actinomycetes</taxon>
        <taxon>Micrococcales</taxon>
        <taxon>Dermacoccaceae</taxon>
        <taxon>Rudaeicoccus</taxon>
    </lineage>
</organism>
<dbReference type="InterPro" id="IPR021102">
    <property type="entry name" value="PNGase_A"/>
</dbReference>
<keyword evidence="4" id="KW-1185">Reference proteome</keyword>
<name>A0A561E3I4_9MICO</name>
<evidence type="ECO:0000256" key="1">
    <source>
        <dbReference type="SAM" id="SignalP"/>
    </source>
</evidence>
<dbReference type="Proteomes" id="UP000318297">
    <property type="component" value="Unassembled WGS sequence"/>
</dbReference>
<evidence type="ECO:0000313" key="3">
    <source>
        <dbReference type="EMBL" id="TWE10175.1"/>
    </source>
</evidence>
<feature type="chain" id="PRO_5021801677" evidence="1">
    <location>
        <begin position="30"/>
        <end position="574"/>
    </location>
</feature>
<gene>
    <name evidence="3" type="ORF">BKA23_2527</name>
</gene>
<dbReference type="AlphaFoldDB" id="A0A561E3I4"/>
<proteinExistence type="predicted"/>
<comment type="caution">
    <text evidence="3">The sequence shown here is derived from an EMBL/GenBank/DDBJ whole genome shotgun (WGS) entry which is preliminary data.</text>
</comment>
<sequence length="574" mass="60242">MRSSRFAATCVTATVAIGMTWATAPLASAAANGPSPHRAAAAAQAANPSYIESGSNTVATAEPAVTLPNTRHCTVTLADHFMSNSPTGAPQNYSGTLTPPKACQGPWAKVVLNSTTSVSGRQYDRSGSLEIGGATVWFGTTQEPAGATPTTFSFAKDITEFTSLLKTPQQFSGGIGNYVTNVYTGNYDQTVSITYYMADRANPAPTEPDKVIGVPISDLSPGNSTATATLTDLPRNITGARLETTLKGNGCDEQWFTAVPNQVAADFPGDGLCAAGAYREALVSVDGTRAGAVGTFPHIYSGGIVPTLWRPVLAIDTLDLRPESLDLTPFAGQLVDGKSHTISVTINPIGDVWNVTAVLFLYTDHHLKQTSGGLISSSVPAAPTTKTTAGPLTNGSVTYDETASRADTLTGYVNTSAGRVVTTVTTNRNYDNSGTIGDAGLVQSIKQTDDMSSQSVSRIGRRIISSSTLKESYPISVDFSAASYVDDNNFSLSGTVDMSQIVASATSSTGQRWPTLRAWDWNVSSYGVLARANGVTSESDGHSTTSYVGTNDIGRFYWDQITTDHGQVTSNKHS</sequence>